<dbReference type="PROSITE" id="PS50102">
    <property type="entry name" value="RRM"/>
    <property type="match status" value="1"/>
</dbReference>
<name>A0A5E4MX47_9HEMI</name>
<dbReference type="Pfam" id="PF00076">
    <property type="entry name" value="RRM_1"/>
    <property type="match status" value="1"/>
</dbReference>
<dbReference type="GO" id="GO:0005737">
    <property type="term" value="C:cytoplasm"/>
    <property type="evidence" value="ECO:0007669"/>
    <property type="project" value="UniProtKB-ARBA"/>
</dbReference>
<dbReference type="GO" id="GO:0005634">
    <property type="term" value="C:nucleus"/>
    <property type="evidence" value="ECO:0007669"/>
    <property type="project" value="TreeGrafter"/>
</dbReference>
<keyword evidence="1" id="KW-0677">Repeat</keyword>
<evidence type="ECO:0000313" key="6">
    <source>
        <dbReference type="EMBL" id="VVC34002.1"/>
    </source>
</evidence>
<feature type="compositionally biased region" description="Pro residues" evidence="4">
    <location>
        <begin position="1"/>
        <end position="11"/>
    </location>
</feature>
<dbReference type="FunFam" id="3.30.70.330:FF:000383">
    <property type="entry name" value="Sex lethal, isoform D"/>
    <property type="match status" value="1"/>
</dbReference>
<evidence type="ECO:0000256" key="1">
    <source>
        <dbReference type="ARBA" id="ARBA00022737"/>
    </source>
</evidence>
<feature type="domain" description="RRM" evidence="5">
    <location>
        <begin position="227"/>
        <end position="305"/>
    </location>
</feature>
<organism evidence="6 7">
    <name type="scientific">Cinara cedri</name>
    <dbReference type="NCBI Taxonomy" id="506608"/>
    <lineage>
        <taxon>Eukaryota</taxon>
        <taxon>Metazoa</taxon>
        <taxon>Ecdysozoa</taxon>
        <taxon>Arthropoda</taxon>
        <taxon>Hexapoda</taxon>
        <taxon>Insecta</taxon>
        <taxon>Pterygota</taxon>
        <taxon>Neoptera</taxon>
        <taxon>Paraneoptera</taxon>
        <taxon>Hemiptera</taxon>
        <taxon>Sternorrhyncha</taxon>
        <taxon>Aphidomorpha</taxon>
        <taxon>Aphidoidea</taxon>
        <taxon>Aphididae</taxon>
        <taxon>Lachninae</taxon>
        <taxon>Cinara</taxon>
    </lineage>
</organism>
<dbReference type="OrthoDB" id="410044at2759"/>
<evidence type="ECO:0000256" key="3">
    <source>
        <dbReference type="PROSITE-ProRule" id="PRU00176"/>
    </source>
</evidence>
<gene>
    <name evidence="6" type="ORF">CINCED_3A022446</name>
</gene>
<evidence type="ECO:0000256" key="2">
    <source>
        <dbReference type="ARBA" id="ARBA00022884"/>
    </source>
</evidence>
<dbReference type="Gene3D" id="3.30.70.330">
    <property type="match status" value="1"/>
</dbReference>
<evidence type="ECO:0000259" key="5">
    <source>
        <dbReference type="PROSITE" id="PS50102"/>
    </source>
</evidence>
<proteinExistence type="predicted"/>
<keyword evidence="7" id="KW-1185">Reference proteome</keyword>
<dbReference type="InterPro" id="IPR012677">
    <property type="entry name" value="Nucleotide-bd_a/b_plait_sf"/>
</dbReference>
<dbReference type="EMBL" id="CABPRJ010000981">
    <property type="protein sequence ID" value="VVC34002.1"/>
    <property type="molecule type" value="Genomic_DNA"/>
</dbReference>
<dbReference type="GO" id="GO:0009967">
    <property type="term" value="P:positive regulation of signal transduction"/>
    <property type="evidence" value="ECO:0007669"/>
    <property type="project" value="UniProtKB-ARBA"/>
</dbReference>
<dbReference type="InterPro" id="IPR035979">
    <property type="entry name" value="RBD_domain_sf"/>
</dbReference>
<sequence length="319" mass="35718">MHNFPNNPPNNSPNNPLNNLANNPLNDPANNLPNHNLHNNLHLGTHPTIIYNRYGPYGAGYDQICQPSLIVTMEPTQAATYINSMITAQTITTPVVSSINTHIVGNQNVLSTLPSSTIPIFTIGDRPNTSTREQLSSTITTSNPIMYNSSMQQQTFSTHHHHAILAESLHLSVPAHPNALIAVPQVREQLPFNNVSAIHGLVPYQPFYNIVPNYEQQFFNPSGPENCNLFIYHLPQELSDSALANIFMPFGRVLSSKVYIDRETNQSKCFGFVSFDNPTSAQIAIQTMNGFQIGSKRLKVQLKRPKKRYSHRQYPQSYM</sequence>
<evidence type="ECO:0000313" key="7">
    <source>
        <dbReference type="Proteomes" id="UP000325440"/>
    </source>
</evidence>
<dbReference type="AlphaFoldDB" id="A0A5E4MX47"/>
<dbReference type="SUPFAM" id="SSF54928">
    <property type="entry name" value="RNA-binding domain, RBD"/>
    <property type="match status" value="1"/>
</dbReference>
<feature type="compositionally biased region" description="Low complexity" evidence="4">
    <location>
        <begin position="12"/>
        <end position="38"/>
    </location>
</feature>
<dbReference type="SMART" id="SM00360">
    <property type="entry name" value="RRM"/>
    <property type="match status" value="1"/>
</dbReference>
<dbReference type="GO" id="GO:0010629">
    <property type="term" value="P:negative regulation of gene expression"/>
    <property type="evidence" value="ECO:0007669"/>
    <property type="project" value="UniProtKB-ARBA"/>
</dbReference>
<evidence type="ECO:0000256" key="4">
    <source>
        <dbReference type="SAM" id="MobiDB-lite"/>
    </source>
</evidence>
<dbReference type="InterPro" id="IPR000504">
    <property type="entry name" value="RRM_dom"/>
</dbReference>
<feature type="region of interest" description="Disordered" evidence="4">
    <location>
        <begin position="1"/>
        <end position="38"/>
    </location>
</feature>
<accession>A0A5E4MX47</accession>
<keyword evidence="2 3" id="KW-0694">RNA-binding</keyword>
<dbReference type="PANTHER" id="PTHR48025:SF1">
    <property type="entry name" value="RRM DOMAIN-CONTAINING PROTEIN"/>
    <property type="match status" value="1"/>
</dbReference>
<dbReference type="PANTHER" id="PTHR48025">
    <property type="entry name" value="OS02G0815200 PROTEIN"/>
    <property type="match status" value="1"/>
</dbReference>
<dbReference type="GO" id="GO:0003729">
    <property type="term" value="F:mRNA binding"/>
    <property type="evidence" value="ECO:0007669"/>
    <property type="project" value="UniProtKB-ARBA"/>
</dbReference>
<reference evidence="6 7" key="1">
    <citation type="submission" date="2019-08" db="EMBL/GenBank/DDBJ databases">
        <authorList>
            <person name="Alioto T."/>
            <person name="Alioto T."/>
            <person name="Gomez Garrido J."/>
        </authorList>
    </citation>
    <scope>NUCLEOTIDE SEQUENCE [LARGE SCALE GENOMIC DNA]</scope>
</reference>
<protein>
    <submittedName>
        <fullName evidence="6">RNA recognition motif domain</fullName>
    </submittedName>
</protein>
<dbReference type="InterPro" id="IPR050502">
    <property type="entry name" value="Euk_RNA-bind_prot"/>
</dbReference>
<dbReference type="Proteomes" id="UP000325440">
    <property type="component" value="Unassembled WGS sequence"/>
</dbReference>